<dbReference type="RefSeq" id="XP_018060522.1">
    <property type="nucleotide sequence ID" value="XM_018223406.1"/>
</dbReference>
<evidence type="ECO:0000313" key="2">
    <source>
        <dbReference type="EMBL" id="KUJ06167.1"/>
    </source>
</evidence>
<reference evidence="2 3" key="1">
    <citation type="submission" date="2015-10" db="EMBL/GenBank/DDBJ databases">
        <title>Full genome of DAOMC 229536 Phialocephala scopiformis, a fungal endophyte of spruce producing the potent anti-insectan compound rugulosin.</title>
        <authorList>
            <consortium name="DOE Joint Genome Institute"/>
            <person name="Walker A.K."/>
            <person name="Frasz S.L."/>
            <person name="Seifert K.A."/>
            <person name="Miller J.D."/>
            <person name="Mondo S.J."/>
            <person name="Labutti K."/>
            <person name="Lipzen A."/>
            <person name="Dockter R."/>
            <person name="Kennedy M."/>
            <person name="Grigoriev I.V."/>
            <person name="Spatafora J.W."/>
        </authorList>
    </citation>
    <scope>NUCLEOTIDE SEQUENCE [LARGE SCALE GENOMIC DNA]</scope>
    <source>
        <strain evidence="2 3">CBS 120377</strain>
    </source>
</reference>
<dbReference type="InParanoid" id="A0A132B3D8"/>
<feature type="region of interest" description="Disordered" evidence="1">
    <location>
        <begin position="43"/>
        <end position="211"/>
    </location>
</feature>
<keyword evidence="3" id="KW-1185">Reference proteome</keyword>
<dbReference type="Proteomes" id="UP000070700">
    <property type="component" value="Unassembled WGS sequence"/>
</dbReference>
<accession>A0A132B3D8</accession>
<feature type="compositionally biased region" description="Polar residues" evidence="1">
    <location>
        <begin position="1"/>
        <end position="13"/>
    </location>
</feature>
<dbReference type="OrthoDB" id="3597695at2759"/>
<gene>
    <name evidence="2" type="ORF">LY89DRAFT_790713</name>
</gene>
<sequence>MQDATGFQNSKFYNSGAHVKASSNASTYSTDSWLTRVESVLGPKNLSPATADKHADARSESINSQSRVSLRPQKPTKEASHKIRRGRTVGSNRSKRPASTLAETLLEADNATNVKFPQSKHHKTKQRNVSTAERASRRLAAKPVEYGIFANPSAAPPVPKSLQRNPSTRKRNSADPRNHASSKKSISVEAAKPQEISKSEREETRRSRPRK</sequence>
<organism evidence="2 3">
    <name type="scientific">Mollisia scopiformis</name>
    <name type="common">Conifer needle endophyte fungus</name>
    <name type="synonym">Phialocephala scopiformis</name>
    <dbReference type="NCBI Taxonomy" id="149040"/>
    <lineage>
        <taxon>Eukaryota</taxon>
        <taxon>Fungi</taxon>
        <taxon>Dikarya</taxon>
        <taxon>Ascomycota</taxon>
        <taxon>Pezizomycotina</taxon>
        <taxon>Leotiomycetes</taxon>
        <taxon>Helotiales</taxon>
        <taxon>Mollisiaceae</taxon>
        <taxon>Mollisia</taxon>
    </lineage>
</organism>
<protein>
    <submittedName>
        <fullName evidence="2">Uncharacterized protein</fullName>
    </submittedName>
</protein>
<evidence type="ECO:0000256" key="1">
    <source>
        <dbReference type="SAM" id="MobiDB-lite"/>
    </source>
</evidence>
<feature type="compositionally biased region" description="Basic and acidic residues" evidence="1">
    <location>
        <begin position="195"/>
        <end position="211"/>
    </location>
</feature>
<dbReference type="AlphaFoldDB" id="A0A132B3D8"/>
<feature type="region of interest" description="Disordered" evidence="1">
    <location>
        <begin position="1"/>
        <end position="29"/>
    </location>
</feature>
<name>A0A132B3D8_MOLSC</name>
<proteinExistence type="predicted"/>
<dbReference type="KEGG" id="psco:LY89DRAFT_790713"/>
<dbReference type="GeneID" id="28833132"/>
<dbReference type="EMBL" id="KQ947454">
    <property type="protein sequence ID" value="KUJ06167.1"/>
    <property type="molecule type" value="Genomic_DNA"/>
</dbReference>
<evidence type="ECO:0000313" key="3">
    <source>
        <dbReference type="Proteomes" id="UP000070700"/>
    </source>
</evidence>